<dbReference type="EMBL" id="JAINDJ010000008">
    <property type="protein sequence ID" value="KAG9439313.1"/>
    <property type="molecule type" value="Genomic_DNA"/>
</dbReference>
<name>A0AAV7DRY2_ARIFI</name>
<evidence type="ECO:0008006" key="4">
    <source>
        <dbReference type="Google" id="ProtNLM"/>
    </source>
</evidence>
<evidence type="ECO:0000313" key="3">
    <source>
        <dbReference type="Proteomes" id="UP000825729"/>
    </source>
</evidence>
<evidence type="ECO:0000256" key="1">
    <source>
        <dbReference type="SAM" id="MobiDB-lite"/>
    </source>
</evidence>
<organism evidence="2 3">
    <name type="scientific">Aristolochia fimbriata</name>
    <name type="common">White veined hardy Dutchman's pipe vine</name>
    <dbReference type="NCBI Taxonomy" id="158543"/>
    <lineage>
        <taxon>Eukaryota</taxon>
        <taxon>Viridiplantae</taxon>
        <taxon>Streptophyta</taxon>
        <taxon>Embryophyta</taxon>
        <taxon>Tracheophyta</taxon>
        <taxon>Spermatophyta</taxon>
        <taxon>Magnoliopsida</taxon>
        <taxon>Magnoliidae</taxon>
        <taxon>Piperales</taxon>
        <taxon>Aristolochiaceae</taxon>
        <taxon>Aristolochia</taxon>
    </lineage>
</organism>
<accession>A0AAV7DRY2</accession>
<dbReference type="AlphaFoldDB" id="A0AAV7DRY2"/>
<comment type="caution">
    <text evidence="2">The sequence shown here is derived from an EMBL/GenBank/DDBJ whole genome shotgun (WGS) entry which is preliminary data.</text>
</comment>
<sequence length="100" mass="12004">MSMRNLQIESMIGSEKGILLQMIMMVMPNFNKEFQYLNKEARLLRWLLVKYRGTPYLYDFGDRWGMDFNDPSRGSWRFGERDVDSDVDANEDEDDEEYEN</sequence>
<gene>
    <name evidence="2" type="ORF">H6P81_019478</name>
</gene>
<evidence type="ECO:0000313" key="2">
    <source>
        <dbReference type="EMBL" id="KAG9439313.1"/>
    </source>
</evidence>
<proteinExistence type="predicted"/>
<protein>
    <recommendedName>
        <fullName evidence="4">Ribosomal protein S6</fullName>
    </recommendedName>
</protein>
<reference evidence="2 3" key="1">
    <citation type="submission" date="2021-07" db="EMBL/GenBank/DDBJ databases">
        <title>The Aristolochia fimbriata genome: insights into angiosperm evolution, floral development and chemical biosynthesis.</title>
        <authorList>
            <person name="Jiao Y."/>
        </authorList>
    </citation>
    <scope>NUCLEOTIDE SEQUENCE [LARGE SCALE GENOMIC DNA]</scope>
    <source>
        <strain evidence="2">IBCAS-2021</strain>
        <tissue evidence="2">Leaf</tissue>
    </source>
</reference>
<dbReference type="Proteomes" id="UP000825729">
    <property type="component" value="Unassembled WGS sequence"/>
</dbReference>
<feature type="compositionally biased region" description="Acidic residues" evidence="1">
    <location>
        <begin position="85"/>
        <end position="100"/>
    </location>
</feature>
<feature type="region of interest" description="Disordered" evidence="1">
    <location>
        <begin position="74"/>
        <end position="100"/>
    </location>
</feature>
<keyword evidence="3" id="KW-1185">Reference proteome</keyword>